<gene>
    <name evidence="2" type="ORF">DM02DRAFT_675583</name>
</gene>
<organism evidence="2 3">
    <name type="scientific">Periconia macrospinosa</name>
    <dbReference type="NCBI Taxonomy" id="97972"/>
    <lineage>
        <taxon>Eukaryota</taxon>
        <taxon>Fungi</taxon>
        <taxon>Dikarya</taxon>
        <taxon>Ascomycota</taxon>
        <taxon>Pezizomycotina</taxon>
        <taxon>Dothideomycetes</taxon>
        <taxon>Pleosporomycetidae</taxon>
        <taxon>Pleosporales</taxon>
        <taxon>Massarineae</taxon>
        <taxon>Periconiaceae</taxon>
        <taxon>Periconia</taxon>
    </lineage>
</organism>
<evidence type="ECO:0000313" key="3">
    <source>
        <dbReference type="Proteomes" id="UP000244855"/>
    </source>
</evidence>
<keyword evidence="1" id="KW-0472">Membrane</keyword>
<reference evidence="2 3" key="1">
    <citation type="journal article" date="2018" name="Sci. Rep.">
        <title>Comparative genomics provides insights into the lifestyle and reveals functional heterogeneity of dark septate endophytic fungi.</title>
        <authorList>
            <person name="Knapp D.G."/>
            <person name="Nemeth J.B."/>
            <person name="Barry K."/>
            <person name="Hainaut M."/>
            <person name="Henrissat B."/>
            <person name="Johnson J."/>
            <person name="Kuo A."/>
            <person name="Lim J.H.P."/>
            <person name="Lipzen A."/>
            <person name="Nolan M."/>
            <person name="Ohm R.A."/>
            <person name="Tamas L."/>
            <person name="Grigoriev I.V."/>
            <person name="Spatafora J.W."/>
            <person name="Nagy L.G."/>
            <person name="Kovacs G.M."/>
        </authorList>
    </citation>
    <scope>NUCLEOTIDE SEQUENCE [LARGE SCALE GENOMIC DNA]</scope>
    <source>
        <strain evidence="2 3">DSE2036</strain>
    </source>
</reference>
<dbReference type="Proteomes" id="UP000244855">
    <property type="component" value="Unassembled WGS sequence"/>
</dbReference>
<dbReference type="OrthoDB" id="5341873at2759"/>
<accession>A0A2V1DCN6</accession>
<sequence>MPTPLDRATSARAPFFAFAAIVTGVAAWSIWGNDIFPSGDPTGDPDQWTHAQCMTWLNNRNLHPSPLATREVLVERVKDNMRISRASSSGSDPK</sequence>
<name>A0A2V1DCN6_9PLEO</name>
<keyword evidence="1" id="KW-1133">Transmembrane helix</keyword>
<dbReference type="AlphaFoldDB" id="A0A2V1DCN6"/>
<proteinExistence type="predicted"/>
<feature type="transmembrane region" description="Helical" evidence="1">
    <location>
        <begin position="12"/>
        <end position="31"/>
    </location>
</feature>
<keyword evidence="3" id="KW-1185">Reference proteome</keyword>
<evidence type="ECO:0000313" key="2">
    <source>
        <dbReference type="EMBL" id="PVH95343.1"/>
    </source>
</evidence>
<evidence type="ECO:0000256" key="1">
    <source>
        <dbReference type="SAM" id="Phobius"/>
    </source>
</evidence>
<protein>
    <recommendedName>
        <fullName evidence="4">STE24 endopeptidase</fullName>
    </recommendedName>
</protein>
<evidence type="ECO:0008006" key="4">
    <source>
        <dbReference type="Google" id="ProtNLM"/>
    </source>
</evidence>
<keyword evidence="1" id="KW-0812">Transmembrane</keyword>
<dbReference type="EMBL" id="KZ805500">
    <property type="protein sequence ID" value="PVH95343.1"/>
    <property type="molecule type" value="Genomic_DNA"/>
</dbReference>